<feature type="transmembrane region" description="Helical" evidence="1">
    <location>
        <begin position="29"/>
        <end position="53"/>
    </location>
</feature>
<evidence type="ECO:0000313" key="2">
    <source>
        <dbReference type="EMBL" id="PMD21079.1"/>
    </source>
</evidence>
<organism evidence="2 3">
    <name type="scientific">Hyaloscypha hepaticicola</name>
    <dbReference type="NCBI Taxonomy" id="2082293"/>
    <lineage>
        <taxon>Eukaryota</taxon>
        <taxon>Fungi</taxon>
        <taxon>Dikarya</taxon>
        <taxon>Ascomycota</taxon>
        <taxon>Pezizomycotina</taxon>
        <taxon>Leotiomycetes</taxon>
        <taxon>Helotiales</taxon>
        <taxon>Hyaloscyphaceae</taxon>
        <taxon>Hyaloscypha</taxon>
    </lineage>
</organism>
<proteinExistence type="predicted"/>
<dbReference type="EMBL" id="KZ613482">
    <property type="protein sequence ID" value="PMD21079.1"/>
    <property type="molecule type" value="Genomic_DNA"/>
</dbReference>
<dbReference type="AlphaFoldDB" id="A0A2J6Q497"/>
<keyword evidence="1" id="KW-1133">Transmembrane helix</keyword>
<keyword evidence="3" id="KW-1185">Reference proteome</keyword>
<evidence type="ECO:0000256" key="1">
    <source>
        <dbReference type="SAM" id="Phobius"/>
    </source>
</evidence>
<dbReference type="OrthoDB" id="3540210at2759"/>
<feature type="transmembrane region" description="Helical" evidence="1">
    <location>
        <begin position="123"/>
        <end position="150"/>
    </location>
</feature>
<keyword evidence="1" id="KW-0472">Membrane</keyword>
<feature type="transmembrane region" description="Helical" evidence="1">
    <location>
        <begin position="535"/>
        <end position="553"/>
    </location>
</feature>
<protein>
    <submittedName>
        <fullName evidence="2">Uncharacterized protein</fullName>
    </submittedName>
</protein>
<evidence type="ECO:0000313" key="3">
    <source>
        <dbReference type="Proteomes" id="UP000235672"/>
    </source>
</evidence>
<name>A0A2J6Q497_9HELO</name>
<gene>
    <name evidence="2" type="ORF">NA56DRAFT_645803</name>
</gene>
<sequence>MSTNSVQTWLWVDHDRSLLNRYQLLLSDYWSGILTNAIAVLITSTSGPIFELMRIPIWRLWKKTTSRWNLLQPTEVKEAHDTYEMMGRILRVMAHELQWRLPGYSNVQLGPISPTRYSVAVEALGAGSIVAIILGLPLTVLIASIVSAGLATDTIALSKADTCGNYVYRPGSRNPSNFNEFEHRVEAESGLYADECYGASSLIENCNKFYNQSISYSLDDKAACRFDGNVCHGMNDSIMFTTGLVSTSVLGINTANPLLFSRTMTCSPLVTGPEYVSIGISNLGEEQWEYWYGRSLAQYTWANPVKESSWEIKGYSTGIHCSEPGAGNARFVPRPEFMAGYLPITLLFISSHAIFYPQFRDDPIFPARQRARFPSQPRAPKLYINNSTRADVLGCVDQFKVCRTVAGPCWDNGNFTAIFDNHVGEKATEEENVALLLLLALDDSTACGSTQFRGAEALDAQSKISHMLSLPLAEKQWQVEAEKWFQTSLARVQLNVFNIARGTASTFAGYEDTLEEKYRGICKLVKIPTIGWRNINFLGVIGIIVAVIFMWVMSRKLEDGAGRQHLIIVLLWKSFLRDMCIGIGKVLSKIFGWLVCGLELFWQHAGKPLWKLLERVFFEPISNALMS</sequence>
<accession>A0A2J6Q497</accession>
<reference evidence="2 3" key="1">
    <citation type="submission" date="2016-05" db="EMBL/GenBank/DDBJ databases">
        <title>A degradative enzymes factory behind the ericoid mycorrhizal symbiosis.</title>
        <authorList>
            <consortium name="DOE Joint Genome Institute"/>
            <person name="Martino E."/>
            <person name="Morin E."/>
            <person name="Grelet G."/>
            <person name="Kuo A."/>
            <person name="Kohler A."/>
            <person name="Daghino S."/>
            <person name="Barry K."/>
            <person name="Choi C."/>
            <person name="Cichocki N."/>
            <person name="Clum A."/>
            <person name="Copeland A."/>
            <person name="Hainaut M."/>
            <person name="Haridas S."/>
            <person name="Labutti K."/>
            <person name="Lindquist E."/>
            <person name="Lipzen A."/>
            <person name="Khouja H.-R."/>
            <person name="Murat C."/>
            <person name="Ohm R."/>
            <person name="Olson A."/>
            <person name="Spatafora J."/>
            <person name="Veneault-Fourrey C."/>
            <person name="Henrissat B."/>
            <person name="Grigoriev I."/>
            <person name="Martin F."/>
            <person name="Perotto S."/>
        </authorList>
    </citation>
    <scope>NUCLEOTIDE SEQUENCE [LARGE SCALE GENOMIC DNA]</scope>
    <source>
        <strain evidence="2 3">UAMH 7357</strain>
    </source>
</reference>
<keyword evidence="1" id="KW-0812">Transmembrane</keyword>
<dbReference type="Proteomes" id="UP000235672">
    <property type="component" value="Unassembled WGS sequence"/>
</dbReference>